<dbReference type="GO" id="GO:0010276">
    <property type="term" value="F:phytol kinase activity"/>
    <property type="evidence" value="ECO:0007669"/>
    <property type="project" value="UniProtKB-EC"/>
</dbReference>
<dbReference type="OrthoDB" id="537437at2759"/>
<dbReference type="GO" id="GO:0008270">
    <property type="term" value="F:zinc ion binding"/>
    <property type="evidence" value="ECO:0007669"/>
    <property type="project" value="UniProtKB-KW"/>
</dbReference>
<evidence type="ECO:0000256" key="14">
    <source>
        <dbReference type="ARBA" id="ARBA00024015"/>
    </source>
</evidence>
<keyword evidence="6" id="KW-0812">Transmembrane</keyword>
<keyword evidence="13" id="KW-0472">Membrane</keyword>
<evidence type="ECO:0000313" key="20">
    <source>
        <dbReference type="Proteomes" id="UP000236333"/>
    </source>
</evidence>
<keyword evidence="12" id="KW-1133">Transmembrane helix</keyword>
<dbReference type="GO" id="GO:0009507">
    <property type="term" value="C:chloroplast"/>
    <property type="evidence" value="ECO:0007669"/>
    <property type="project" value="UniProtKB-SubCell"/>
</dbReference>
<keyword evidence="20" id="KW-1185">Reference proteome</keyword>
<keyword evidence="5" id="KW-0808">Transferase</keyword>
<dbReference type="EC" id="2.7.1.182" evidence="15"/>
<accession>A0A2J8AA37</accession>
<feature type="non-terminal residue" evidence="19">
    <location>
        <position position="1"/>
    </location>
</feature>
<evidence type="ECO:0000313" key="19">
    <source>
        <dbReference type="EMBL" id="PNH09379.1"/>
    </source>
</evidence>
<name>A0A2J8AA37_9CHLO</name>
<keyword evidence="10" id="KW-0862">Zinc</keyword>
<comment type="subcellular location">
    <subcellularLocation>
        <location evidence="1">Plastid</location>
        <location evidence="1">Chloroplast membrane</location>
        <topology evidence="1">Multi-pass membrane protein</topology>
    </subcellularLocation>
</comment>
<keyword evidence="4" id="KW-0934">Plastid</keyword>
<dbReference type="EMBL" id="PGGS01000092">
    <property type="protein sequence ID" value="PNH09379.1"/>
    <property type="molecule type" value="Genomic_DNA"/>
</dbReference>
<dbReference type="Pfam" id="PF01753">
    <property type="entry name" value="zf-MYND"/>
    <property type="match status" value="1"/>
</dbReference>
<dbReference type="InterPro" id="IPR002893">
    <property type="entry name" value="Znf_MYND"/>
</dbReference>
<evidence type="ECO:0000256" key="8">
    <source>
        <dbReference type="ARBA" id="ARBA00022771"/>
    </source>
</evidence>
<evidence type="ECO:0000256" key="4">
    <source>
        <dbReference type="ARBA" id="ARBA00022640"/>
    </source>
</evidence>
<proteinExistence type="inferred from homology"/>
<organism evidence="19 20">
    <name type="scientific">Tetrabaena socialis</name>
    <dbReference type="NCBI Taxonomy" id="47790"/>
    <lineage>
        <taxon>Eukaryota</taxon>
        <taxon>Viridiplantae</taxon>
        <taxon>Chlorophyta</taxon>
        <taxon>core chlorophytes</taxon>
        <taxon>Chlorophyceae</taxon>
        <taxon>CS clade</taxon>
        <taxon>Chlamydomonadales</taxon>
        <taxon>Tetrabaenaceae</taxon>
        <taxon>Tetrabaena</taxon>
    </lineage>
</organism>
<evidence type="ECO:0000256" key="17">
    <source>
        <dbReference type="PROSITE-ProRule" id="PRU00134"/>
    </source>
</evidence>
<evidence type="ECO:0000256" key="2">
    <source>
        <dbReference type="ARBA" id="ARBA00010794"/>
    </source>
</evidence>
<dbReference type="Gene3D" id="6.10.140.2220">
    <property type="match status" value="1"/>
</dbReference>
<dbReference type="InterPro" id="IPR039606">
    <property type="entry name" value="Phytol/farnesol_kinase"/>
</dbReference>
<dbReference type="PANTHER" id="PTHR32523">
    <property type="entry name" value="PHYTOL KINASE 1, CHLOROPLASTIC"/>
    <property type="match status" value="1"/>
</dbReference>
<reference evidence="19 20" key="1">
    <citation type="journal article" date="2017" name="Mol. Biol. Evol.">
        <title>The 4-celled Tetrabaena socialis nuclear genome reveals the essential components for genetic control of cell number at the origin of multicellularity in the volvocine lineage.</title>
        <authorList>
            <person name="Featherston J."/>
            <person name="Arakaki Y."/>
            <person name="Hanschen E.R."/>
            <person name="Ferris P.J."/>
            <person name="Michod R.E."/>
            <person name="Olson B.J.S.C."/>
            <person name="Nozaki H."/>
            <person name="Durand P.M."/>
        </authorList>
    </citation>
    <scope>NUCLEOTIDE SEQUENCE [LARGE SCALE GENOMIC DNA]</scope>
    <source>
        <strain evidence="19 20">NIES-571</strain>
    </source>
</reference>
<evidence type="ECO:0000256" key="15">
    <source>
        <dbReference type="ARBA" id="ARBA00039024"/>
    </source>
</evidence>
<evidence type="ECO:0000256" key="5">
    <source>
        <dbReference type="ARBA" id="ARBA00022679"/>
    </source>
</evidence>
<dbReference type="GO" id="GO:0016020">
    <property type="term" value="C:membrane"/>
    <property type="evidence" value="ECO:0007669"/>
    <property type="project" value="UniProtKB-SubCell"/>
</dbReference>
<comment type="similarity">
    <text evidence="2">Belongs to the polyprenol kinase family.</text>
</comment>
<evidence type="ECO:0000259" key="18">
    <source>
        <dbReference type="PROSITE" id="PS50865"/>
    </source>
</evidence>
<evidence type="ECO:0000256" key="1">
    <source>
        <dbReference type="ARBA" id="ARBA00004508"/>
    </source>
</evidence>
<keyword evidence="9" id="KW-0418">Kinase</keyword>
<gene>
    <name evidence="19" type="ORF">TSOC_003968</name>
</gene>
<evidence type="ECO:0000256" key="13">
    <source>
        <dbReference type="ARBA" id="ARBA00023136"/>
    </source>
</evidence>
<evidence type="ECO:0000256" key="12">
    <source>
        <dbReference type="ARBA" id="ARBA00022989"/>
    </source>
</evidence>
<evidence type="ECO:0000256" key="7">
    <source>
        <dbReference type="ARBA" id="ARBA00022723"/>
    </source>
</evidence>
<comment type="caution">
    <text evidence="19">The sequence shown here is derived from an EMBL/GenBank/DDBJ whole genome shotgun (WGS) entry which is preliminary data.</text>
</comment>
<keyword evidence="7" id="KW-0479">Metal-binding</keyword>
<evidence type="ECO:0000256" key="11">
    <source>
        <dbReference type="ARBA" id="ARBA00022946"/>
    </source>
</evidence>
<dbReference type="PROSITE" id="PS50865">
    <property type="entry name" value="ZF_MYND_2"/>
    <property type="match status" value="1"/>
</dbReference>
<dbReference type="SUPFAM" id="SSF144232">
    <property type="entry name" value="HIT/MYND zinc finger-like"/>
    <property type="match status" value="1"/>
</dbReference>
<feature type="domain" description="MYND-type" evidence="18">
    <location>
        <begin position="240"/>
        <end position="279"/>
    </location>
</feature>
<evidence type="ECO:0000256" key="16">
    <source>
        <dbReference type="ARBA" id="ARBA00048889"/>
    </source>
</evidence>
<dbReference type="PANTHER" id="PTHR32523:SF8">
    <property type="entry name" value="DOLICHOL KINASE"/>
    <property type="match status" value="1"/>
</dbReference>
<evidence type="ECO:0000256" key="9">
    <source>
        <dbReference type="ARBA" id="ARBA00022777"/>
    </source>
</evidence>
<comment type="pathway">
    <text evidence="14">Cofactor biosynthesis; tocopherol biosynthesis.</text>
</comment>
<evidence type="ECO:0000256" key="6">
    <source>
        <dbReference type="ARBA" id="ARBA00022692"/>
    </source>
</evidence>
<keyword evidence="11" id="KW-0809">Transit peptide</keyword>
<sequence length="301" mass="31870">AKEALNACPLYLRTSFLLRAYGTDLRAIKWLLHYAAVRAAKEEFYRLMAGNDRAAAADVCVKWLPHCHSLGPLAPPAPAAGSSSNSGTSAQPLSPQAEFMVAEARGAVEGGVPDTLAAMQAAARSADRLGDDLVGWLAWLNVALWTVDGSAGGDFSEDEVLQALDAAAAQRSSAKRWGGDIILESRCRSLKASILQSLKDARAVAKPRADGRLPVQRPLAAAGVGPWLPLESARMKHRKCAGCHCAFAKAQACSGCKQVWYCGRPCQLQHWRSKHKAECAQMAAAVAAAGLGRQQAAVDSS</sequence>
<protein>
    <recommendedName>
        <fullName evidence="15">phytol kinase</fullName>
        <ecNumber evidence="15">2.7.1.182</ecNumber>
    </recommendedName>
</protein>
<keyword evidence="8 17" id="KW-0863">Zinc-finger</keyword>
<keyword evidence="3" id="KW-0150">Chloroplast</keyword>
<comment type="catalytic activity">
    <reaction evidence="16">
        <text>phytol + CTP = phytyl phosphate + CDP + H(+)</text>
        <dbReference type="Rhea" id="RHEA:38055"/>
        <dbReference type="ChEBI" id="CHEBI:15378"/>
        <dbReference type="ChEBI" id="CHEBI:17327"/>
        <dbReference type="ChEBI" id="CHEBI:37563"/>
        <dbReference type="ChEBI" id="CHEBI:58069"/>
        <dbReference type="ChEBI" id="CHEBI:75483"/>
        <dbReference type="EC" id="2.7.1.182"/>
    </reaction>
</comment>
<evidence type="ECO:0000256" key="10">
    <source>
        <dbReference type="ARBA" id="ARBA00022833"/>
    </source>
</evidence>
<evidence type="ECO:0000256" key="3">
    <source>
        <dbReference type="ARBA" id="ARBA00022528"/>
    </source>
</evidence>
<dbReference type="AlphaFoldDB" id="A0A2J8AA37"/>
<dbReference type="Proteomes" id="UP000236333">
    <property type="component" value="Unassembled WGS sequence"/>
</dbReference>